<sequence>MAQLTTLDMARAFAGSAFEARNGNGVVPLVLNAVTPLGQGLRPDGMSFSLSFSGPAAPALAQGTVALVAAGEEGEGTPVFLVPVGRQGERMLYEAIFN</sequence>
<evidence type="ECO:0000259" key="1">
    <source>
        <dbReference type="Pfam" id="PF21880"/>
    </source>
</evidence>
<dbReference type="Proteomes" id="UP000476332">
    <property type="component" value="Unassembled WGS sequence"/>
</dbReference>
<proteinExistence type="predicted"/>
<dbReference type="RefSeq" id="WP_163045095.1">
    <property type="nucleotide sequence ID" value="NZ_JAAAMJ010000014.1"/>
</dbReference>
<dbReference type="InterPro" id="IPR054209">
    <property type="entry name" value="DUF6916"/>
</dbReference>
<reference evidence="2 3" key="1">
    <citation type="submission" date="2020-01" db="EMBL/GenBank/DDBJ databases">
        <title>Genomes of bacteria type strains.</title>
        <authorList>
            <person name="Chen J."/>
            <person name="Zhu S."/>
            <person name="Chen J."/>
        </authorList>
    </citation>
    <scope>NUCLEOTIDE SEQUENCE [LARGE SCALE GENOMIC DNA]</scope>
    <source>
        <strain evidence="2 3">KCTC 52919</strain>
    </source>
</reference>
<keyword evidence="3" id="KW-1185">Reference proteome</keyword>
<dbReference type="Pfam" id="PF21880">
    <property type="entry name" value="DUF6916"/>
    <property type="match status" value="1"/>
</dbReference>
<evidence type="ECO:0000313" key="2">
    <source>
        <dbReference type="EMBL" id="NDV88263.1"/>
    </source>
</evidence>
<gene>
    <name evidence="2" type="ORF">GTW51_16305</name>
</gene>
<protein>
    <recommendedName>
        <fullName evidence="1">DUF6916 domain-containing protein</fullName>
    </recommendedName>
</protein>
<evidence type="ECO:0000313" key="3">
    <source>
        <dbReference type="Proteomes" id="UP000476332"/>
    </source>
</evidence>
<feature type="domain" description="DUF6916" evidence="1">
    <location>
        <begin position="6"/>
        <end position="97"/>
    </location>
</feature>
<dbReference type="EMBL" id="JAAAMJ010000014">
    <property type="protein sequence ID" value="NDV88263.1"/>
    <property type="molecule type" value="Genomic_DNA"/>
</dbReference>
<organism evidence="2 3">
    <name type="scientific">Aurantimonas aggregata</name>
    <dbReference type="NCBI Taxonomy" id="2047720"/>
    <lineage>
        <taxon>Bacteria</taxon>
        <taxon>Pseudomonadati</taxon>
        <taxon>Pseudomonadota</taxon>
        <taxon>Alphaproteobacteria</taxon>
        <taxon>Hyphomicrobiales</taxon>
        <taxon>Aurantimonadaceae</taxon>
        <taxon>Aurantimonas</taxon>
    </lineage>
</organism>
<dbReference type="AlphaFoldDB" id="A0A6L9MKA1"/>
<accession>A0A6L9MKA1</accession>
<name>A0A6L9MKA1_9HYPH</name>
<comment type="caution">
    <text evidence="2">The sequence shown here is derived from an EMBL/GenBank/DDBJ whole genome shotgun (WGS) entry which is preliminary data.</text>
</comment>